<name>A0A101J241_9EURY</name>
<comment type="caution">
    <text evidence="2">The sequence shown here is derived from an EMBL/GenBank/DDBJ whole genome shotgun (WGS) entry which is preliminary data.</text>
</comment>
<evidence type="ECO:0000313" key="2">
    <source>
        <dbReference type="EMBL" id="KUL05591.1"/>
    </source>
</evidence>
<organism evidence="2 4">
    <name type="scientific">Methanoculleus marisnigri</name>
    <dbReference type="NCBI Taxonomy" id="2198"/>
    <lineage>
        <taxon>Archaea</taxon>
        <taxon>Methanobacteriati</taxon>
        <taxon>Methanobacteriota</taxon>
        <taxon>Stenosarchaea group</taxon>
        <taxon>Methanomicrobia</taxon>
        <taxon>Methanomicrobiales</taxon>
        <taxon>Methanomicrobiaceae</taxon>
        <taxon>Methanoculleus</taxon>
    </lineage>
</organism>
<evidence type="ECO:0000313" key="3">
    <source>
        <dbReference type="Proteomes" id="UP000054323"/>
    </source>
</evidence>
<dbReference type="Proteomes" id="UP000054598">
    <property type="component" value="Unassembled WGS sequence"/>
</dbReference>
<dbReference type="EMBL" id="LGGD01000007">
    <property type="protein sequence ID" value="KUK63753.1"/>
    <property type="molecule type" value="Genomic_DNA"/>
</dbReference>
<dbReference type="AlphaFoldDB" id="A0A101J241"/>
<evidence type="ECO:0000313" key="1">
    <source>
        <dbReference type="EMBL" id="KUK63753.1"/>
    </source>
</evidence>
<evidence type="ECO:0000313" key="4">
    <source>
        <dbReference type="Proteomes" id="UP000054598"/>
    </source>
</evidence>
<reference evidence="2" key="1">
    <citation type="journal article" date="2015" name="MBio">
        <title>Genome-resolved metagenomic analysis reveals roles for candidate phyla and other microbial community members in biogeochemical transformations in oil reservoirs.</title>
        <authorList>
            <person name="Hu P."/>
            <person name="Tom L."/>
            <person name="Singh A."/>
            <person name="Thomas B.C."/>
            <person name="Baker B.J."/>
            <person name="Piceno Y.M."/>
            <person name="Andersen G.L."/>
            <person name="Banfield J.F."/>
        </authorList>
    </citation>
    <scope>NUCLEOTIDE SEQUENCE [LARGE SCALE GENOMIC DNA]</scope>
    <source>
        <strain evidence="1">62_101</strain>
        <strain evidence="2">63_41</strain>
    </source>
</reference>
<reference evidence="3 4" key="2">
    <citation type="journal article" date="2015" name="MBio">
        <title>Genome-Resolved Metagenomic Analysis Reveals Roles for Candidate Phyla and Other Microbial Community Members in Biogeochemical Transformations in Oil Reservoirs.</title>
        <authorList>
            <person name="Hu P."/>
            <person name="Tom L."/>
            <person name="Singh A."/>
            <person name="Thomas B.C."/>
            <person name="Baker B.J."/>
            <person name="Piceno Y.M."/>
            <person name="Andersen G.L."/>
            <person name="Banfield J.F."/>
        </authorList>
    </citation>
    <scope>NUCLEOTIDE SEQUENCE [LARGE SCALE GENOMIC DNA]</scope>
</reference>
<dbReference type="EMBL" id="LGHE01000006">
    <property type="protein sequence ID" value="KUL05591.1"/>
    <property type="molecule type" value="Genomic_DNA"/>
</dbReference>
<proteinExistence type="predicted"/>
<accession>A0A101J241</accession>
<protein>
    <submittedName>
        <fullName evidence="2">Uncharacterized protein</fullName>
    </submittedName>
</protein>
<dbReference type="Proteomes" id="UP000054323">
    <property type="component" value="Unassembled WGS sequence"/>
</dbReference>
<gene>
    <name evidence="1" type="ORF">XD82_0129</name>
    <name evidence="2" type="ORF">XE10_0109</name>
</gene>
<sequence length="123" mass="13562">MANFEREITCCINRFFAHRQAHGFAYRLKQSKCNTQYSLDPRYYPAIECKSSSGSVQGGRRRHTSCPGAGCSGITGTCPASLSTISGSAVRSTAPVRSTIFPGWIQINILSHYQRMEKHDGSI</sequence>